<evidence type="ECO:0000256" key="1">
    <source>
        <dbReference type="SAM" id="MobiDB-lite"/>
    </source>
</evidence>
<name>A0A6G1BKF2_9ORYZ</name>
<evidence type="ECO:0000313" key="3">
    <source>
        <dbReference type="Proteomes" id="UP000479710"/>
    </source>
</evidence>
<reference evidence="2 3" key="1">
    <citation type="submission" date="2019-11" db="EMBL/GenBank/DDBJ databases">
        <title>Whole genome sequence of Oryza granulata.</title>
        <authorList>
            <person name="Li W."/>
        </authorList>
    </citation>
    <scope>NUCLEOTIDE SEQUENCE [LARGE SCALE GENOMIC DNA]</scope>
    <source>
        <strain evidence="3">cv. Menghai</strain>
        <tissue evidence="2">Leaf</tissue>
    </source>
</reference>
<dbReference type="AlphaFoldDB" id="A0A6G1BKF2"/>
<evidence type="ECO:0000313" key="2">
    <source>
        <dbReference type="EMBL" id="KAF0888528.1"/>
    </source>
</evidence>
<gene>
    <name evidence="2" type="ORF">E2562_014743</name>
</gene>
<feature type="region of interest" description="Disordered" evidence="1">
    <location>
        <begin position="46"/>
        <end position="90"/>
    </location>
</feature>
<organism evidence="2 3">
    <name type="scientific">Oryza meyeriana var. granulata</name>
    <dbReference type="NCBI Taxonomy" id="110450"/>
    <lineage>
        <taxon>Eukaryota</taxon>
        <taxon>Viridiplantae</taxon>
        <taxon>Streptophyta</taxon>
        <taxon>Embryophyta</taxon>
        <taxon>Tracheophyta</taxon>
        <taxon>Spermatophyta</taxon>
        <taxon>Magnoliopsida</taxon>
        <taxon>Liliopsida</taxon>
        <taxon>Poales</taxon>
        <taxon>Poaceae</taxon>
        <taxon>BOP clade</taxon>
        <taxon>Oryzoideae</taxon>
        <taxon>Oryzeae</taxon>
        <taxon>Oryzinae</taxon>
        <taxon>Oryza</taxon>
        <taxon>Oryza meyeriana</taxon>
    </lineage>
</organism>
<dbReference type="EMBL" id="SPHZ02000012">
    <property type="protein sequence ID" value="KAF0888528.1"/>
    <property type="molecule type" value="Genomic_DNA"/>
</dbReference>
<protein>
    <submittedName>
        <fullName evidence="2">Uncharacterized protein</fullName>
    </submittedName>
</protein>
<sequence length="90" mass="9966">MGVKNLQRENYFQSSDFTDNITKKKKIFDDDMLQAMVPTMSSMLNNSPQKTVQTSAAKLQQAAGPLLSPNGDERSASFFLPPDLLPNVDT</sequence>
<comment type="caution">
    <text evidence="2">The sequence shown here is derived from an EMBL/GenBank/DDBJ whole genome shotgun (WGS) entry which is preliminary data.</text>
</comment>
<dbReference type="Proteomes" id="UP000479710">
    <property type="component" value="Unassembled WGS sequence"/>
</dbReference>
<keyword evidence="3" id="KW-1185">Reference proteome</keyword>
<proteinExistence type="predicted"/>
<accession>A0A6G1BKF2</accession>
<feature type="compositionally biased region" description="Polar residues" evidence="1">
    <location>
        <begin position="46"/>
        <end position="58"/>
    </location>
</feature>